<evidence type="ECO:0000313" key="4">
    <source>
        <dbReference type="Proteomes" id="UP001174908"/>
    </source>
</evidence>
<evidence type="ECO:0000313" key="3">
    <source>
        <dbReference type="EMBL" id="MDM0044890.1"/>
    </source>
</evidence>
<dbReference type="SMART" id="SM00240">
    <property type="entry name" value="FHA"/>
    <property type="match status" value="1"/>
</dbReference>
<dbReference type="Proteomes" id="UP001174908">
    <property type="component" value="Unassembled WGS sequence"/>
</dbReference>
<dbReference type="Gene3D" id="2.60.200.20">
    <property type="match status" value="1"/>
</dbReference>
<keyword evidence="4" id="KW-1185">Reference proteome</keyword>
<dbReference type="InterPro" id="IPR008984">
    <property type="entry name" value="SMAD_FHA_dom_sf"/>
</dbReference>
<gene>
    <name evidence="3" type="ORF">QTH91_10375</name>
</gene>
<dbReference type="SUPFAM" id="SSF49879">
    <property type="entry name" value="SMAD/FHA domain"/>
    <property type="match status" value="1"/>
</dbReference>
<dbReference type="InterPro" id="IPR050923">
    <property type="entry name" value="Cell_Proc_Reg/RNA_Proc"/>
</dbReference>
<comment type="caution">
    <text evidence="3">The sequence shown here is derived from an EMBL/GenBank/DDBJ whole genome shotgun (WGS) entry which is preliminary data.</text>
</comment>
<protein>
    <submittedName>
        <fullName evidence="3">FHA domain-containing protein</fullName>
    </submittedName>
</protein>
<feature type="domain" description="FHA" evidence="2">
    <location>
        <begin position="45"/>
        <end position="94"/>
    </location>
</feature>
<proteinExistence type="predicted"/>
<feature type="compositionally biased region" description="Basic and acidic residues" evidence="1">
    <location>
        <begin position="153"/>
        <end position="163"/>
    </location>
</feature>
<organism evidence="3 4">
    <name type="scientific">Variovorax dokdonensis</name>
    <dbReference type="NCBI Taxonomy" id="344883"/>
    <lineage>
        <taxon>Bacteria</taxon>
        <taxon>Pseudomonadati</taxon>
        <taxon>Pseudomonadota</taxon>
        <taxon>Betaproteobacteria</taxon>
        <taxon>Burkholderiales</taxon>
        <taxon>Comamonadaceae</taxon>
        <taxon>Variovorax</taxon>
    </lineage>
</organism>
<evidence type="ECO:0000259" key="2">
    <source>
        <dbReference type="PROSITE" id="PS50006"/>
    </source>
</evidence>
<dbReference type="InterPro" id="IPR000253">
    <property type="entry name" value="FHA_dom"/>
</dbReference>
<dbReference type="RefSeq" id="WP_286660001.1">
    <property type="nucleotide sequence ID" value="NZ_JASZYV010000002.1"/>
</dbReference>
<dbReference type="PANTHER" id="PTHR23308">
    <property type="entry name" value="NUCLEAR INHIBITOR OF PROTEIN PHOSPHATASE-1"/>
    <property type="match status" value="1"/>
</dbReference>
<dbReference type="CDD" id="cd00060">
    <property type="entry name" value="FHA"/>
    <property type="match status" value="1"/>
</dbReference>
<accession>A0ABT7NAI5</accession>
<name>A0ABT7NAI5_9BURK</name>
<evidence type="ECO:0000256" key="1">
    <source>
        <dbReference type="SAM" id="MobiDB-lite"/>
    </source>
</evidence>
<dbReference type="Pfam" id="PF00498">
    <property type="entry name" value="FHA"/>
    <property type="match status" value="1"/>
</dbReference>
<feature type="region of interest" description="Disordered" evidence="1">
    <location>
        <begin position="140"/>
        <end position="163"/>
    </location>
</feature>
<dbReference type="EMBL" id="JASZYV010000002">
    <property type="protein sequence ID" value="MDM0044890.1"/>
    <property type="molecule type" value="Genomic_DNA"/>
</dbReference>
<sequence length="163" mass="18118">MRHGGTAATICLLYVYIVEFLRMPKLILMDAAGNIRQLPVQPPCVTLGRSATNDLPLDSRRVSRTHAVIEFDGPRAFLVDLHSLNGTIVNGELIDRHLLAHGDCIEIGNFELRYAALDEVLSTEEALRLLTAPLPQTSAPADWDHATMPAEAESGKDKEKWWY</sequence>
<dbReference type="PROSITE" id="PS50006">
    <property type="entry name" value="FHA_DOMAIN"/>
    <property type="match status" value="1"/>
</dbReference>
<reference evidence="3" key="1">
    <citation type="submission" date="2023-06" db="EMBL/GenBank/DDBJ databases">
        <authorList>
            <person name="Jiang Y."/>
            <person name="Liu Q."/>
        </authorList>
    </citation>
    <scope>NUCLEOTIDE SEQUENCE</scope>
    <source>
        <strain evidence="3">CGMCC 1.12089</strain>
    </source>
</reference>